<feature type="region of interest" description="Disordered" evidence="1">
    <location>
        <begin position="31"/>
        <end position="73"/>
    </location>
</feature>
<evidence type="ECO:0000313" key="3">
    <source>
        <dbReference type="Proteomes" id="UP001605036"/>
    </source>
</evidence>
<accession>A0ABD1YVA0</accession>
<protein>
    <submittedName>
        <fullName evidence="2">Uncharacterized protein</fullName>
    </submittedName>
</protein>
<comment type="caution">
    <text evidence="2">The sequence shown here is derived from an EMBL/GenBank/DDBJ whole genome shotgun (WGS) entry which is preliminary data.</text>
</comment>
<evidence type="ECO:0000313" key="2">
    <source>
        <dbReference type="EMBL" id="KAL2634379.1"/>
    </source>
</evidence>
<proteinExistence type="predicted"/>
<name>A0ABD1YVA0_9MARC</name>
<sequence>MASCHAVTSWHDNAARSRNCGIRTLTTWHPCPKDMVPAPPALPQHHNSTTRAMGAPHPNDQAPRPNQGVSSSE</sequence>
<organism evidence="2 3">
    <name type="scientific">Riccia fluitans</name>
    <dbReference type="NCBI Taxonomy" id="41844"/>
    <lineage>
        <taxon>Eukaryota</taxon>
        <taxon>Viridiplantae</taxon>
        <taxon>Streptophyta</taxon>
        <taxon>Embryophyta</taxon>
        <taxon>Marchantiophyta</taxon>
        <taxon>Marchantiopsida</taxon>
        <taxon>Marchantiidae</taxon>
        <taxon>Marchantiales</taxon>
        <taxon>Ricciaceae</taxon>
        <taxon>Riccia</taxon>
    </lineage>
</organism>
<reference evidence="2 3" key="1">
    <citation type="submission" date="2024-09" db="EMBL/GenBank/DDBJ databases">
        <title>Chromosome-scale assembly of Riccia fluitans.</title>
        <authorList>
            <person name="Paukszto L."/>
            <person name="Sawicki J."/>
            <person name="Karawczyk K."/>
            <person name="Piernik-Szablinska J."/>
            <person name="Szczecinska M."/>
            <person name="Mazdziarz M."/>
        </authorList>
    </citation>
    <scope>NUCLEOTIDE SEQUENCE [LARGE SCALE GENOMIC DNA]</scope>
    <source>
        <strain evidence="2">Rf_01</strain>
        <tissue evidence="2">Aerial parts of the thallus</tissue>
    </source>
</reference>
<gene>
    <name evidence="2" type="ORF">R1flu_005858</name>
</gene>
<dbReference type="Proteomes" id="UP001605036">
    <property type="component" value="Unassembled WGS sequence"/>
</dbReference>
<dbReference type="AlphaFoldDB" id="A0ABD1YVA0"/>
<keyword evidence="3" id="KW-1185">Reference proteome</keyword>
<evidence type="ECO:0000256" key="1">
    <source>
        <dbReference type="SAM" id="MobiDB-lite"/>
    </source>
</evidence>
<dbReference type="EMBL" id="JBHFFA010000003">
    <property type="protein sequence ID" value="KAL2634379.1"/>
    <property type="molecule type" value="Genomic_DNA"/>
</dbReference>